<evidence type="ECO:0000256" key="1">
    <source>
        <dbReference type="ARBA" id="ARBA00004448"/>
    </source>
</evidence>
<gene>
    <name evidence="7" type="ORF">N7G274_002054</name>
</gene>
<comment type="caution">
    <text evidence="7">The sequence shown here is derived from an EMBL/GenBank/DDBJ whole genome shotgun (WGS) entry which is preliminary data.</text>
</comment>
<keyword evidence="2" id="KW-0812">Transmembrane</keyword>
<reference evidence="7 8" key="1">
    <citation type="submission" date="2024-09" db="EMBL/GenBank/DDBJ databases">
        <title>Rethinking Asexuality: The Enigmatic Case of Functional Sexual Genes in Lepraria (Stereocaulaceae).</title>
        <authorList>
            <person name="Doellman M."/>
            <person name="Sun Y."/>
            <person name="Barcenas-Pena A."/>
            <person name="Lumbsch H.T."/>
            <person name="Grewe F."/>
        </authorList>
    </citation>
    <scope>NUCLEOTIDE SEQUENCE [LARGE SCALE GENOMIC DNA]</scope>
    <source>
        <strain evidence="7 8">Mercado 3170</strain>
    </source>
</reference>
<keyword evidence="8" id="KW-1185">Reference proteome</keyword>
<evidence type="ECO:0000256" key="4">
    <source>
        <dbReference type="ARBA" id="ARBA00022989"/>
    </source>
</evidence>
<evidence type="ECO:0008006" key="9">
    <source>
        <dbReference type="Google" id="ProtNLM"/>
    </source>
</evidence>
<name>A0ABR4AJE8_9LECA</name>
<keyword evidence="3" id="KW-0999">Mitochondrion inner membrane</keyword>
<comment type="subcellular location">
    <subcellularLocation>
        <location evidence="1">Mitochondrion inner membrane</location>
        <topology evidence="1">Multi-pass membrane protein</topology>
    </subcellularLocation>
</comment>
<proteinExistence type="predicted"/>
<dbReference type="InterPro" id="IPR039205">
    <property type="entry name" value="NDUFA11"/>
</dbReference>
<dbReference type="Proteomes" id="UP001590950">
    <property type="component" value="Unassembled WGS sequence"/>
</dbReference>
<protein>
    <recommendedName>
        <fullName evidence="9">NADH-ubiquinone oxidoreductase 21.3 kDa subunit</fullName>
    </recommendedName>
</protein>
<keyword evidence="5" id="KW-0496">Mitochondrion</keyword>
<evidence type="ECO:0000256" key="6">
    <source>
        <dbReference type="ARBA" id="ARBA00023136"/>
    </source>
</evidence>
<evidence type="ECO:0000313" key="8">
    <source>
        <dbReference type="Proteomes" id="UP001590950"/>
    </source>
</evidence>
<evidence type="ECO:0000256" key="2">
    <source>
        <dbReference type="ARBA" id="ARBA00022692"/>
    </source>
</evidence>
<evidence type="ECO:0000256" key="5">
    <source>
        <dbReference type="ARBA" id="ARBA00023128"/>
    </source>
</evidence>
<evidence type="ECO:0000313" key="7">
    <source>
        <dbReference type="EMBL" id="KAL2045626.1"/>
    </source>
</evidence>
<evidence type="ECO:0000256" key="3">
    <source>
        <dbReference type="ARBA" id="ARBA00022792"/>
    </source>
</evidence>
<keyword evidence="6" id="KW-0472">Membrane</keyword>
<keyword evidence="4" id="KW-1133">Transmembrane helix</keyword>
<accession>A0ABR4AJE8</accession>
<dbReference type="EMBL" id="JBEFKJ010000006">
    <property type="protein sequence ID" value="KAL2045626.1"/>
    <property type="molecule type" value="Genomic_DNA"/>
</dbReference>
<sequence length="194" mass="20827">MASQSKVVQEVYQPKDAVSETVKVSLIMGAAGLTVSAIQNALTKQNVSGWGVFTRSGGVIGLFVAVGASHAFTAAAAANLREKNDSWNPAIGGFCSGAVLGTAFRTFPAVLGYGAAMGVAQGVFDYTGGKFSGYDKDPKVDEYERKESLRKNRRRPIQEILDELGEGRGVFGPGYRERRADRIKERYGIDVPRT</sequence>
<dbReference type="PANTHER" id="PTHR21382">
    <property type="entry name" value="NADH-UBIQUINONE OXIDOREDUCTASE SUBUNIT"/>
    <property type="match status" value="1"/>
</dbReference>
<dbReference type="PANTHER" id="PTHR21382:SF1">
    <property type="entry name" value="NADH DEHYDROGENASE [UBIQUINONE] 1 ALPHA SUBCOMPLEX SUBUNIT 11"/>
    <property type="match status" value="1"/>
</dbReference>
<organism evidence="7 8">
    <name type="scientific">Stereocaulon virgatum</name>
    <dbReference type="NCBI Taxonomy" id="373712"/>
    <lineage>
        <taxon>Eukaryota</taxon>
        <taxon>Fungi</taxon>
        <taxon>Dikarya</taxon>
        <taxon>Ascomycota</taxon>
        <taxon>Pezizomycotina</taxon>
        <taxon>Lecanoromycetes</taxon>
        <taxon>OSLEUM clade</taxon>
        <taxon>Lecanoromycetidae</taxon>
        <taxon>Lecanorales</taxon>
        <taxon>Lecanorineae</taxon>
        <taxon>Stereocaulaceae</taxon>
        <taxon>Stereocaulon</taxon>
    </lineage>
</organism>